<sequence length="101" mass="11583">MKSQIKITIYNKEYTLKAEAQDEELLKEAAAVLTEKITAKKQRLGVSKLEDLLAIAAFDIVVEQLRSRETLDHATERIGKLNYLLDQVLEQDQPQVQKENE</sequence>
<evidence type="ECO:0008006" key="3">
    <source>
        <dbReference type="Google" id="ProtNLM"/>
    </source>
</evidence>
<gene>
    <name evidence="1" type="ORF">GCM10023331_37730</name>
</gene>
<organism evidence="1 2">
    <name type="scientific">Algivirga pacifica</name>
    <dbReference type="NCBI Taxonomy" id="1162670"/>
    <lineage>
        <taxon>Bacteria</taxon>
        <taxon>Pseudomonadati</taxon>
        <taxon>Bacteroidota</taxon>
        <taxon>Cytophagia</taxon>
        <taxon>Cytophagales</taxon>
        <taxon>Flammeovirgaceae</taxon>
        <taxon>Algivirga</taxon>
    </lineage>
</organism>
<dbReference type="Pfam" id="PF05164">
    <property type="entry name" value="ZapA"/>
    <property type="match status" value="1"/>
</dbReference>
<proteinExistence type="predicted"/>
<dbReference type="RefSeq" id="WP_345374689.1">
    <property type="nucleotide sequence ID" value="NZ_BAABJX010000062.1"/>
</dbReference>
<name>A0ABP9DL26_9BACT</name>
<reference evidence="2" key="1">
    <citation type="journal article" date="2019" name="Int. J. Syst. Evol. Microbiol.">
        <title>The Global Catalogue of Microorganisms (GCM) 10K type strain sequencing project: providing services to taxonomists for standard genome sequencing and annotation.</title>
        <authorList>
            <consortium name="The Broad Institute Genomics Platform"/>
            <consortium name="The Broad Institute Genome Sequencing Center for Infectious Disease"/>
            <person name="Wu L."/>
            <person name="Ma J."/>
        </authorList>
    </citation>
    <scope>NUCLEOTIDE SEQUENCE [LARGE SCALE GENOMIC DNA]</scope>
    <source>
        <strain evidence="2">JCM 18326</strain>
    </source>
</reference>
<accession>A0ABP9DL26</accession>
<dbReference type="Proteomes" id="UP001500298">
    <property type="component" value="Unassembled WGS sequence"/>
</dbReference>
<dbReference type="EMBL" id="BAABJX010000062">
    <property type="protein sequence ID" value="GAA4849491.1"/>
    <property type="molecule type" value="Genomic_DNA"/>
</dbReference>
<protein>
    <recommendedName>
        <fullName evidence="3">Cell division protein ZapA</fullName>
    </recommendedName>
</protein>
<evidence type="ECO:0000313" key="1">
    <source>
        <dbReference type="EMBL" id="GAA4849491.1"/>
    </source>
</evidence>
<evidence type="ECO:0000313" key="2">
    <source>
        <dbReference type="Proteomes" id="UP001500298"/>
    </source>
</evidence>
<dbReference type="InterPro" id="IPR007838">
    <property type="entry name" value="Cell_div_ZapA-like"/>
</dbReference>
<keyword evidence="2" id="KW-1185">Reference proteome</keyword>
<dbReference type="InterPro" id="IPR042233">
    <property type="entry name" value="Cell_div_ZapA_N"/>
</dbReference>
<dbReference type="InterPro" id="IPR036192">
    <property type="entry name" value="Cell_div_ZapA-like_sf"/>
</dbReference>
<comment type="caution">
    <text evidence="1">The sequence shown here is derived from an EMBL/GenBank/DDBJ whole genome shotgun (WGS) entry which is preliminary data.</text>
</comment>
<dbReference type="Gene3D" id="3.30.160.880">
    <property type="entry name" value="Cell division protein ZapA protomer, N-terminal domain"/>
    <property type="match status" value="1"/>
</dbReference>
<dbReference type="SUPFAM" id="SSF102829">
    <property type="entry name" value="Cell division protein ZapA-like"/>
    <property type="match status" value="1"/>
</dbReference>